<dbReference type="GeneID" id="22912400"/>
<evidence type="ECO:0000256" key="1">
    <source>
        <dbReference type="SAM" id="MobiDB-lite"/>
    </source>
</evidence>
<sequence>MKDLECSNCHKRGHEEKNCRVRLFDSKYGSVGLEIYERGNQLIISTPTLNSRKALYDACLEAATKINQLEEKKRTVEKERRDKKKSSARPDALMEDGELEETTQVAKFADTYGCNYVYREYGPRTSVRPRRGWCLCH</sequence>
<name>A0A023B7V7_GRENI</name>
<evidence type="ECO:0000313" key="2">
    <source>
        <dbReference type="EMBL" id="EZG68014.1"/>
    </source>
</evidence>
<gene>
    <name evidence="2" type="ORF">GNI_065050</name>
</gene>
<dbReference type="RefSeq" id="XP_011130116.1">
    <property type="nucleotide sequence ID" value="XM_011131814.1"/>
</dbReference>
<dbReference type="AlphaFoldDB" id="A0A023B7V7"/>
<proteinExistence type="predicted"/>
<evidence type="ECO:0008006" key="4">
    <source>
        <dbReference type="Google" id="ProtNLM"/>
    </source>
</evidence>
<evidence type="ECO:0000313" key="3">
    <source>
        <dbReference type="Proteomes" id="UP000019763"/>
    </source>
</evidence>
<comment type="caution">
    <text evidence="2">The sequence shown here is derived from an EMBL/GenBank/DDBJ whole genome shotgun (WGS) entry which is preliminary data.</text>
</comment>
<dbReference type="Proteomes" id="UP000019763">
    <property type="component" value="Unassembled WGS sequence"/>
</dbReference>
<keyword evidence="3" id="KW-1185">Reference proteome</keyword>
<feature type="region of interest" description="Disordered" evidence="1">
    <location>
        <begin position="73"/>
        <end position="100"/>
    </location>
</feature>
<dbReference type="EMBL" id="AFNH02000489">
    <property type="protein sequence ID" value="EZG68014.1"/>
    <property type="molecule type" value="Genomic_DNA"/>
</dbReference>
<accession>A0A023B7V7</accession>
<protein>
    <recommendedName>
        <fullName evidence="4">CCHC-type domain-containing protein</fullName>
    </recommendedName>
</protein>
<dbReference type="VEuPathDB" id="CryptoDB:GNI_065050"/>
<reference evidence="2" key="1">
    <citation type="submission" date="2013-12" db="EMBL/GenBank/DDBJ databases">
        <authorList>
            <person name="Omoto C.K."/>
            <person name="Sibley D."/>
            <person name="Venepally P."/>
            <person name="Hadjithomas M."/>
            <person name="Karamycheva S."/>
            <person name="Brunk B."/>
            <person name="Roos D."/>
            <person name="Caler E."/>
            <person name="Lorenzi H."/>
        </authorList>
    </citation>
    <scope>NUCLEOTIDE SEQUENCE</scope>
</reference>
<organism evidence="2 3">
    <name type="scientific">Gregarina niphandrodes</name>
    <name type="common">Septate eugregarine</name>
    <dbReference type="NCBI Taxonomy" id="110365"/>
    <lineage>
        <taxon>Eukaryota</taxon>
        <taxon>Sar</taxon>
        <taxon>Alveolata</taxon>
        <taxon>Apicomplexa</taxon>
        <taxon>Conoidasida</taxon>
        <taxon>Gregarinasina</taxon>
        <taxon>Eugregarinorida</taxon>
        <taxon>Gregarinidae</taxon>
        <taxon>Gregarina</taxon>
    </lineage>
</organism>